<evidence type="ECO:0008006" key="5">
    <source>
        <dbReference type="Google" id="ProtNLM"/>
    </source>
</evidence>
<dbReference type="OrthoDB" id="6152673at2759"/>
<evidence type="ECO:0000256" key="2">
    <source>
        <dbReference type="SAM" id="SignalP"/>
    </source>
</evidence>
<evidence type="ECO:0000256" key="1">
    <source>
        <dbReference type="SAM" id="Phobius"/>
    </source>
</evidence>
<feature type="chain" id="PRO_5042431378" description="SRCR domain-containing protein" evidence="2">
    <location>
        <begin position="25"/>
        <end position="400"/>
    </location>
</feature>
<dbReference type="Proteomes" id="UP000005408">
    <property type="component" value="Unassembled WGS sequence"/>
</dbReference>
<dbReference type="AlphaFoldDB" id="A0A8W8KRX1"/>
<dbReference type="EnsemblMetazoa" id="G24335.3">
    <property type="protein sequence ID" value="G24335.3:cds"/>
    <property type="gene ID" value="G24335"/>
</dbReference>
<organism evidence="3 4">
    <name type="scientific">Magallana gigas</name>
    <name type="common">Pacific oyster</name>
    <name type="synonym">Crassostrea gigas</name>
    <dbReference type="NCBI Taxonomy" id="29159"/>
    <lineage>
        <taxon>Eukaryota</taxon>
        <taxon>Metazoa</taxon>
        <taxon>Spiralia</taxon>
        <taxon>Lophotrochozoa</taxon>
        <taxon>Mollusca</taxon>
        <taxon>Bivalvia</taxon>
        <taxon>Autobranchia</taxon>
        <taxon>Pteriomorphia</taxon>
        <taxon>Ostreida</taxon>
        <taxon>Ostreoidea</taxon>
        <taxon>Ostreidae</taxon>
        <taxon>Magallana</taxon>
    </lineage>
</organism>
<sequence>MQRRFSGTFRGLIPLVCFVTGILCTPEYKISWEEASRQCKTKYESELITYQCIGDLNLTAEIIKELGINVEAWIDGKVSDLGCTRDACYRIKQEHTREETRNPVICVHLGSFKVQWTEVTYEKAKIICGSAQHKMEDVRIDITRLQNDFKKPTAFWVPGVSLDSTRDQCTSVVSRDNETLEMRQANCSFPKIGICINTSYIADHQMSTFLEINPLSYKEEVLSVQAYMQEDVSEASSLQLVGARSVDNKGGHIWELKTLLPFVFSVFNLILFMVLMGFMLVLWKRVTSKWNMVVKNVHPLEEKRKSRQREKKKKIFKNTEYQCVPALSPANSTRVKILPEEENLYSEITGKGACFNDEVNPVGNGYVDMKGMPGQMRNGAYCSSFRLGKSPSTQMDSTYC</sequence>
<dbReference type="EnsemblMetazoa" id="G24335.1">
    <property type="protein sequence ID" value="G24335.1:cds"/>
    <property type="gene ID" value="G24335"/>
</dbReference>
<keyword evidence="1" id="KW-1133">Transmembrane helix</keyword>
<keyword evidence="1" id="KW-0472">Membrane</keyword>
<evidence type="ECO:0000313" key="3">
    <source>
        <dbReference type="EnsemblMetazoa" id="G24335.3:cds"/>
    </source>
</evidence>
<protein>
    <recommendedName>
        <fullName evidence="5">SRCR domain-containing protein</fullName>
    </recommendedName>
</protein>
<name>A0A8W8KRX1_MAGGI</name>
<evidence type="ECO:0000313" key="4">
    <source>
        <dbReference type="Proteomes" id="UP000005408"/>
    </source>
</evidence>
<dbReference type="EnsemblMetazoa" id="G24335.4">
    <property type="protein sequence ID" value="G24335.4:cds"/>
    <property type="gene ID" value="G24335"/>
</dbReference>
<keyword evidence="1" id="KW-0812">Transmembrane</keyword>
<keyword evidence="4" id="KW-1185">Reference proteome</keyword>
<reference evidence="3" key="1">
    <citation type="submission" date="2022-08" db="UniProtKB">
        <authorList>
            <consortium name="EnsemblMetazoa"/>
        </authorList>
    </citation>
    <scope>IDENTIFICATION</scope>
    <source>
        <strain evidence="3">05x7-T-G4-1.051#20</strain>
    </source>
</reference>
<keyword evidence="2" id="KW-0732">Signal</keyword>
<feature type="transmembrane region" description="Helical" evidence="1">
    <location>
        <begin position="259"/>
        <end position="283"/>
    </location>
</feature>
<feature type="signal peptide" evidence="2">
    <location>
        <begin position="1"/>
        <end position="24"/>
    </location>
</feature>
<proteinExistence type="predicted"/>
<accession>A0A8W8KRX1</accession>